<dbReference type="InParanoid" id="A0A7X0MWF5"/>
<keyword evidence="4" id="KW-1185">Reference proteome</keyword>
<feature type="compositionally biased region" description="Polar residues" evidence="1">
    <location>
        <begin position="61"/>
        <end position="70"/>
    </location>
</feature>
<accession>A0A7X0MWF5</accession>
<gene>
    <name evidence="3" type="ORF">HNR48_002405</name>
</gene>
<dbReference type="AlphaFoldDB" id="A0A7X0MWF5"/>
<dbReference type="Proteomes" id="UP000528457">
    <property type="component" value="Unassembled WGS sequence"/>
</dbReference>
<feature type="chain" id="PRO_5031299260" description="Cobalt transporter" evidence="2">
    <location>
        <begin position="22"/>
        <end position="143"/>
    </location>
</feature>
<dbReference type="RefSeq" id="WP_166846695.1">
    <property type="nucleotide sequence ID" value="NZ_JAAONY010000002.1"/>
</dbReference>
<comment type="caution">
    <text evidence="3">The sequence shown here is derived from an EMBL/GenBank/DDBJ whole genome shotgun (WGS) entry which is preliminary data.</text>
</comment>
<reference evidence="3 4" key="1">
    <citation type="submission" date="2020-08" db="EMBL/GenBank/DDBJ databases">
        <title>Genomic Encyclopedia of Type Strains, Phase IV (KMG-IV): sequencing the most valuable type-strain genomes for metagenomic binning, comparative biology and taxonomic classification.</title>
        <authorList>
            <person name="Goeker M."/>
        </authorList>
    </citation>
    <scope>NUCLEOTIDE SEQUENCE [LARGE SCALE GENOMIC DNA]</scope>
    <source>
        <strain evidence="3 4">DSM 22368</strain>
    </source>
</reference>
<organism evidence="3 4">
    <name type="scientific">Pseudoteredinibacter isoporae</name>
    <dbReference type="NCBI Taxonomy" id="570281"/>
    <lineage>
        <taxon>Bacteria</taxon>
        <taxon>Pseudomonadati</taxon>
        <taxon>Pseudomonadota</taxon>
        <taxon>Gammaproteobacteria</taxon>
        <taxon>Cellvibrionales</taxon>
        <taxon>Cellvibrionaceae</taxon>
        <taxon>Pseudoteredinibacter</taxon>
    </lineage>
</organism>
<protein>
    <recommendedName>
        <fullName evidence="5">Cobalt transporter</fullName>
    </recommendedName>
</protein>
<keyword evidence="2" id="KW-0732">Signal</keyword>
<feature type="region of interest" description="Disordered" evidence="1">
    <location>
        <begin position="56"/>
        <end position="76"/>
    </location>
</feature>
<evidence type="ECO:0000256" key="1">
    <source>
        <dbReference type="SAM" id="MobiDB-lite"/>
    </source>
</evidence>
<evidence type="ECO:0000313" key="4">
    <source>
        <dbReference type="Proteomes" id="UP000528457"/>
    </source>
</evidence>
<proteinExistence type="predicted"/>
<name>A0A7X0MWF5_9GAMM</name>
<evidence type="ECO:0000313" key="3">
    <source>
        <dbReference type="EMBL" id="MBB6522120.1"/>
    </source>
</evidence>
<sequence length="143" mass="15691">MALRFLITFMVLSHMLINSIAAFHYVADLDHHAGEGFHLHADEQLFVGISDLVDQHHDQNSNDQEQSAGSCSAPAPLSTDGLFSTVLDLTNEEHDDGSHVHLQLESMLASVQLYSSDSPEIPIQVMPNYLSWAYSPPVPPPTA</sequence>
<evidence type="ECO:0000256" key="2">
    <source>
        <dbReference type="SAM" id="SignalP"/>
    </source>
</evidence>
<dbReference type="EMBL" id="JACHHT010000002">
    <property type="protein sequence ID" value="MBB6522120.1"/>
    <property type="molecule type" value="Genomic_DNA"/>
</dbReference>
<feature type="signal peptide" evidence="2">
    <location>
        <begin position="1"/>
        <end position="21"/>
    </location>
</feature>
<evidence type="ECO:0008006" key="5">
    <source>
        <dbReference type="Google" id="ProtNLM"/>
    </source>
</evidence>